<dbReference type="SMART" id="SM00267">
    <property type="entry name" value="GGDEF"/>
    <property type="match status" value="1"/>
</dbReference>
<dbReference type="GO" id="GO:0005886">
    <property type="term" value="C:plasma membrane"/>
    <property type="evidence" value="ECO:0007669"/>
    <property type="project" value="TreeGrafter"/>
</dbReference>
<dbReference type="CDD" id="cd01949">
    <property type="entry name" value="GGDEF"/>
    <property type="match status" value="1"/>
</dbReference>
<dbReference type="GO" id="GO:1902201">
    <property type="term" value="P:negative regulation of bacterial-type flagellum-dependent cell motility"/>
    <property type="evidence" value="ECO:0007669"/>
    <property type="project" value="TreeGrafter"/>
</dbReference>
<dbReference type="SUPFAM" id="SSF55073">
    <property type="entry name" value="Nucleotide cyclase"/>
    <property type="match status" value="1"/>
</dbReference>
<accession>A0A8H9I1R0</accession>
<feature type="transmembrane region" description="Helical" evidence="4">
    <location>
        <begin position="306"/>
        <end position="326"/>
    </location>
</feature>
<name>A0A8H9I1R0_9GAMM</name>
<organism evidence="6 7">
    <name type="scientific">Vreelandella hamiltonii</name>
    <dbReference type="NCBI Taxonomy" id="502829"/>
    <lineage>
        <taxon>Bacteria</taxon>
        <taxon>Pseudomonadati</taxon>
        <taxon>Pseudomonadota</taxon>
        <taxon>Gammaproteobacteria</taxon>
        <taxon>Oceanospirillales</taxon>
        <taxon>Halomonadaceae</taxon>
        <taxon>Vreelandella</taxon>
    </lineage>
</organism>
<feature type="transmembrane region" description="Helical" evidence="4">
    <location>
        <begin position="249"/>
        <end position="269"/>
    </location>
</feature>
<evidence type="ECO:0000256" key="1">
    <source>
        <dbReference type="ARBA" id="ARBA00001946"/>
    </source>
</evidence>
<keyword evidence="4" id="KW-0812">Transmembrane</keyword>
<protein>
    <recommendedName>
        <fullName evidence="2">diguanylate cyclase</fullName>
        <ecNumber evidence="2">2.7.7.65</ecNumber>
    </recommendedName>
</protein>
<feature type="transmembrane region" description="Helical" evidence="4">
    <location>
        <begin position="212"/>
        <end position="229"/>
    </location>
</feature>
<reference evidence="7" key="1">
    <citation type="journal article" date="2019" name="Int. J. Syst. Evol. Microbiol.">
        <title>The Global Catalogue of Microorganisms (GCM) 10K type strain sequencing project: providing services to taxonomists for standard genome sequencing and annotation.</title>
        <authorList>
            <consortium name="The Broad Institute Genomics Platform"/>
            <consortium name="The Broad Institute Genome Sequencing Center for Infectious Disease"/>
            <person name="Wu L."/>
            <person name="Ma J."/>
        </authorList>
    </citation>
    <scope>NUCLEOTIDE SEQUENCE [LARGE SCALE GENOMIC DNA]</scope>
    <source>
        <strain evidence="7">KCTC 22154</strain>
    </source>
</reference>
<comment type="cofactor">
    <cofactor evidence="1">
        <name>Mg(2+)</name>
        <dbReference type="ChEBI" id="CHEBI:18420"/>
    </cofactor>
</comment>
<gene>
    <name evidence="6" type="ORF">GCM10007157_08810</name>
</gene>
<feature type="transmembrane region" description="Helical" evidence="4">
    <location>
        <begin position="281"/>
        <end position="300"/>
    </location>
</feature>
<sequence length="595" mass="66440">MHVVMAMLLSRWRTLAGWPALCALLALSGLAHGYQGPSPLGEWEYRWGDSPLGSEGEPLWLSEPSRDWQAIAFPSNPPEREGRQYVWFRTVLPEGNWRDPVIHITSINLVGQVFLGDELIYEHGDMQQPRFIGWPWHLIPLPDDFAGQTLSIRIYSDYTSIGLWGDVRVMDRLGALKAMLKASAKDLAVSAFSLLLATLAGIFALMGPDRRGFGATALFACASGLMLLAETPARQLIADAPLAWDMLRAASYFTLPIAMGLLLSHWLVGSAKRWMARFWQLHLGYLVVTMGLVQFGFLNLALTFPVFDVLLLLTLPCMLLITLVAWRRLALEQRLLVFSFVMFAPLLVLDMLVAHGLVALRQVPLSVGALGFSMAIVGVSLWHYRFTQRQLALANLTLEAQVKSRTAELDQLVDQLKGLSLQDALTGLPNRRHFDTLLDEEMERAAQSGQPLCLLMIDIDHFKNVNDSFGHDVGDAVLIEVANLLTRCFRGSDVVCRVGGEEFVALLPVTDLDEAERRANELLQTLRTHALFHLQQPLGYITLSCGIAAYPEHADSRHSLIKMADQALYQAKNRGRDRCVIWQQTEADQSFIDAF</sequence>
<dbReference type="AlphaFoldDB" id="A0A8H9I1R0"/>
<dbReference type="InterPro" id="IPR008979">
    <property type="entry name" value="Galactose-bd-like_sf"/>
</dbReference>
<evidence type="ECO:0000313" key="6">
    <source>
        <dbReference type="EMBL" id="GGW21509.1"/>
    </source>
</evidence>
<evidence type="ECO:0000313" key="7">
    <source>
        <dbReference type="Proteomes" id="UP000623776"/>
    </source>
</evidence>
<dbReference type="EC" id="2.7.7.65" evidence="2"/>
<dbReference type="InterPro" id="IPR000160">
    <property type="entry name" value="GGDEF_dom"/>
</dbReference>
<keyword evidence="4" id="KW-0472">Membrane</keyword>
<dbReference type="InterPro" id="IPR050469">
    <property type="entry name" value="Diguanylate_Cyclase"/>
</dbReference>
<feature type="domain" description="GGDEF" evidence="5">
    <location>
        <begin position="450"/>
        <end position="584"/>
    </location>
</feature>
<dbReference type="NCBIfam" id="TIGR00254">
    <property type="entry name" value="GGDEF"/>
    <property type="match status" value="1"/>
</dbReference>
<comment type="catalytic activity">
    <reaction evidence="3">
        <text>2 GTP = 3',3'-c-di-GMP + 2 diphosphate</text>
        <dbReference type="Rhea" id="RHEA:24898"/>
        <dbReference type="ChEBI" id="CHEBI:33019"/>
        <dbReference type="ChEBI" id="CHEBI:37565"/>
        <dbReference type="ChEBI" id="CHEBI:58805"/>
        <dbReference type="EC" id="2.7.7.65"/>
    </reaction>
</comment>
<evidence type="ECO:0000256" key="2">
    <source>
        <dbReference type="ARBA" id="ARBA00012528"/>
    </source>
</evidence>
<proteinExistence type="predicted"/>
<dbReference type="GO" id="GO:0052621">
    <property type="term" value="F:diguanylate cyclase activity"/>
    <property type="evidence" value="ECO:0007669"/>
    <property type="project" value="UniProtKB-EC"/>
</dbReference>
<dbReference type="PANTHER" id="PTHR45138">
    <property type="entry name" value="REGULATORY COMPONENTS OF SENSORY TRANSDUCTION SYSTEM"/>
    <property type="match status" value="1"/>
</dbReference>
<feature type="transmembrane region" description="Helical" evidence="4">
    <location>
        <begin position="187"/>
        <end position="205"/>
    </location>
</feature>
<feature type="transmembrane region" description="Helical" evidence="4">
    <location>
        <begin position="363"/>
        <end position="384"/>
    </location>
</feature>
<keyword evidence="7" id="KW-1185">Reference proteome</keyword>
<dbReference type="SUPFAM" id="SSF49785">
    <property type="entry name" value="Galactose-binding domain-like"/>
    <property type="match status" value="1"/>
</dbReference>
<evidence type="ECO:0000256" key="3">
    <source>
        <dbReference type="ARBA" id="ARBA00034247"/>
    </source>
</evidence>
<dbReference type="FunFam" id="3.30.70.270:FF:000001">
    <property type="entry name" value="Diguanylate cyclase domain protein"/>
    <property type="match status" value="1"/>
</dbReference>
<dbReference type="Proteomes" id="UP000623776">
    <property type="component" value="Unassembled WGS sequence"/>
</dbReference>
<feature type="transmembrane region" description="Helical" evidence="4">
    <location>
        <begin position="335"/>
        <end position="357"/>
    </location>
</feature>
<dbReference type="InterPro" id="IPR043128">
    <property type="entry name" value="Rev_trsase/Diguanyl_cyclase"/>
</dbReference>
<evidence type="ECO:0000256" key="4">
    <source>
        <dbReference type="SAM" id="Phobius"/>
    </source>
</evidence>
<dbReference type="Pfam" id="PF00990">
    <property type="entry name" value="GGDEF"/>
    <property type="match status" value="1"/>
</dbReference>
<dbReference type="PANTHER" id="PTHR45138:SF9">
    <property type="entry name" value="DIGUANYLATE CYCLASE DGCM-RELATED"/>
    <property type="match status" value="1"/>
</dbReference>
<comment type="caution">
    <text evidence="6">The sequence shown here is derived from an EMBL/GenBank/DDBJ whole genome shotgun (WGS) entry which is preliminary data.</text>
</comment>
<dbReference type="InterPro" id="IPR029787">
    <property type="entry name" value="Nucleotide_cyclase"/>
</dbReference>
<dbReference type="GO" id="GO:0043709">
    <property type="term" value="P:cell adhesion involved in single-species biofilm formation"/>
    <property type="evidence" value="ECO:0007669"/>
    <property type="project" value="TreeGrafter"/>
</dbReference>
<dbReference type="PROSITE" id="PS50887">
    <property type="entry name" value="GGDEF"/>
    <property type="match status" value="1"/>
</dbReference>
<dbReference type="EMBL" id="BMXN01000003">
    <property type="protein sequence ID" value="GGW21509.1"/>
    <property type="molecule type" value="Genomic_DNA"/>
</dbReference>
<keyword evidence="4" id="KW-1133">Transmembrane helix</keyword>
<evidence type="ECO:0000259" key="5">
    <source>
        <dbReference type="PROSITE" id="PS50887"/>
    </source>
</evidence>
<dbReference type="Gene3D" id="3.30.70.270">
    <property type="match status" value="1"/>
</dbReference>